<accession>A0A8K0K3C0</accession>
<evidence type="ECO:0000313" key="3">
    <source>
        <dbReference type="Proteomes" id="UP000792457"/>
    </source>
</evidence>
<dbReference type="AlphaFoldDB" id="A0A8K0K3C0"/>
<feature type="non-terminal residue" evidence="2">
    <location>
        <position position="1"/>
    </location>
</feature>
<keyword evidence="3" id="KW-1185">Reference proteome</keyword>
<evidence type="ECO:0000256" key="1">
    <source>
        <dbReference type="SAM" id="MobiDB-lite"/>
    </source>
</evidence>
<evidence type="ECO:0000313" key="2">
    <source>
        <dbReference type="EMBL" id="KAG8227559.1"/>
    </source>
</evidence>
<name>A0A8K0K3C0_LADFU</name>
<sequence length="82" mass="8800">FQSSVIRCTVDRSAGEGGKIHRKSTRSLPCDLKKGRSEVASPRVSEGLRAVAEPMSPSRHSTEGKLVLEKDSAGGLRDSGEY</sequence>
<dbReference type="EMBL" id="KZ308327">
    <property type="protein sequence ID" value="KAG8227559.1"/>
    <property type="molecule type" value="Genomic_DNA"/>
</dbReference>
<gene>
    <name evidence="2" type="ORF">J437_LFUL000659</name>
</gene>
<organism evidence="2 3">
    <name type="scientific">Ladona fulva</name>
    <name type="common">Scarce chaser dragonfly</name>
    <name type="synonym">Libellula fulva</name>
    <dbReference type="NCBI Taxonomy" id="123851"/>
    <lineage>
        <taxon>Eukaryota</taxon>
        <taxon>Metazoa</taxon>
        <taxon>Ecdysozoa</taxon>
        <taxon>Arthropoda</taxon>
        <taxon>Hexapoda</taxon>
        <taxon>Insecta</taxon>
        <taxon>Pterygota</taxon>
        <taxon>Palaeoptera</taxon>
        <taxon>Odonata</taxon>
        <taxon>Epiprocta</taxon>
        <taxon>Anisoptera</taxon>
        <taxon>Libelluloidea</taxon>
        <taxon>Libellulidae</taxon>
        <taxon>Ladona</taxon>
    </lineage>
</organism>
<feature type="region of interest" description="Disordered" evidence="1">
    <location>
        <begin position="34"/>
        <end position="82"/>
    </location>
</feature>
<protein>
    <submittedName>
        <fullName evidence="2">Uncharacterized protein</fullName>
    </submittedName>
</protein>
<reference evidence="2" key="2">
    <citation type="submission" date="2017-10" db="EMBL/GenBank/DDBJ databases">
        <title>Ladona fulva Genome sequencing and assembly.</title>
        <authorList>
            <person name="Murali S."/>
            <person name="Richards S."/>
            <person name="Bandaranaike D."/>
            <person name="Bellair M."/>
            <person name="Blankenburg K."/>
            <person name="Chao H."/>
            <person name="Dinh H."/>
            <person name="Doddapaneni H."/>
            <person name="Dugan-Rocha S."/>
            <person name="Elkadiri S."/>
            <person name="Gnanaolivu R."/>
            <person name="Hernandez B."/>
            <person name="Skinner E."/>
            <person name="Javaid M."/>
            <person name="Lee S."/>
            <person name="Li M."/>
            <person name="Ming W."/>
            <person name="Munidasa M."/>
            <person name="Muniz J."/>
            <person name="Nguyen L."/>
            <person name="Hughes D."/>
            <person name="Osuji N."/>
            <person name="Pu L.-L."/>
            <person name="Puazo M."/>
            <person name="Qu C."/>
            <person name="Quiroz J."/>
            <person name="Raj R."/>
            <person name="Weissenberger G."/>
            <person name="Xin Y."/>
            <person name="Zou X."/>
            <person name="Han Y."/>
            <person name="Worley K."/>
            <person name="Muzny D."/>
            <person name="Gibbs R."/>
        </authorList>
    </citation>
    <scope>NUCLEOTIDE SEQUENCE</scope>
    <source>
        <strain evidence="2">Sampled in the wild</strain>
    </source>
</reference>
<feature type="compositionally biased region" description="Basic and acidic residues" evidence="1">
    <location>
        <begin position="60"/>
        <end position="82"/>
    </location>
</feature>
<proteinExistence type="predicted"/>
<reference evidence="2" key="1">
    <citation type="submission" date="2013-04" db="EMBL/GenBank/DDBJ databases">
        <authorList>
            <person name="Qu J."/>
            <person name="Murali S.C."/>
            <person name="Bandaranaike D."/>
            <person name="Bellair M."/>
            <person name="Blankenburg K."/>
            <person name="Chao H."/>
            <person name="Dinh H."/>
            <person name="Doddapaneni H."/>
            <person name="Downs B."/>
            <person name="Dugan-Rocha S."/>
            <person name="Elkadiri S."/>
            <person name="Gnanaolivu R.D."/>
            <person name="Hernandez B."/>
            <person name="Javaid M."/>
            <person name="Jayaseelan J.C."/>
            <person name="Lee S."/>
            <person name="Li M."/>
            <person name="Ming W."/>
            <person name="Munidasa M."/>
            <person name="Muniz J."/>
            <person name="Nguyen L."/>
            <person name="Ongeri F."/>
            <person name="Osuji N."/>
            <person name="Pu L.-L."/>
            <person name="Puazo M."/>
            <person name="Qu C."/>
            <person name="Quiroz J."/>
            <person name="Raj R."/>
            <person name="Weissenberger G."/>
            <person name="Xin Y."/>
            <person name="Zou X."/>
            <person name="Han Y."/>
            <person name="Richards S."/>
            <person name="Worley K."/>
            <person name="Muzny D."/>
            <person name="Gibbs R."/>
        </authorList>
    </citation>
    <scope>NUCLEOTIDE SEQUENCE</scope>
    <source>
        <strain evidence="2">Sampled in the wild</strain>
    </source>
</reference>
<dbReference type="Proteomes" id="UP000792457">
    <property type="component" value="Unassembled WGS sequence"/>
</dbReference>
<comment type="caution">
    <text evidence="2">The sequence shown here is derived from an EMBL/GenBank/DDBJ whole genome shotgun (WGS) entry which is preliminary data.</text>
</comment>